<comment type="function">
    <text evidence="10">Participates in the translocation of lipoproteins from the inner membrane to the outer membrane. Only forms a complex with a lipoprotein if the residue after the N-terminal Cys is not an aspartate (The Asp acts as a targeting signal to indicate that the lipoprotein should stay in the inner membrane).</text>
</comment>
<feature type="chain" id="PRO_5044901435" description="Outer-membrane lipoprotein carrier protein" evidence="10">
    <location>
        <begin position="19"/>
        <end position="202"/>
    </location>
</feature>
<dbReference type="InterPro" id="IPR029046">
    <property type="entry name" value="LolA/LolB/LppX"/>
</dbReference>
<evidence type="ECO:0000313" key="11">
    <source>
        <dbReference type="EMBL" id="MEO3692916.1"/>
    </source>
</evidence>
<evidence type="ECO:0000256" key="1">
    <source>
        <dbReference type="ARBA" id="ARBA00004418"/>
    </source>
</evidence>
<evidence type="ECO:0000256" key="7">
    <source>
        <dbReference type="ARBA" id="ARBA00022764"/>
    </source>
</evidence>
<evidence type="ECO:0000256" key="8">
    <source>
        <dbReference type="ARBA" id="ARBA00022927"/>
    </source>
</evidence>
<dbReference type="SUPFAM" id="SSF89392">
    <property type="entry name" value="Prokaryotic lipoproteins and lipoprotein localization factors"/>
    <property type="match status" value="1"/>
</dbReference>
<keyword evidence="6 10" id="KW-0732">Signal</keyword>
<dbReference type="NCBIfam" id="TIGR00547">
    <property type="entry name" value="lolA"/>
    <property type="match status" value="1"/>
</dbReference>
<proteinExistence type="inferred from homology"/>
<dbReference type="InterPro" id="IPR018323">
    <property type="entry name" value="OM_lipoprot_carrier_LolA_Pbac"/>
</dbReference>
<feature type="signal peptide" evidence="10">
    <location>
        <begin position="1"/>
        <end position="18"/>
    </location>
</feature>
<sequence length="202" mass="22020" precursor="true">MKPLALGAAMVVSGLAHADAVEALRDFAKDVRSGRAEFTQTVTAPDGKRKKTSSGSFEFQRPNQFRFVYSKPFEQLIVGDGKKVWMYDPDLQQASSRKLDQALGASPAALLAGTNIERDFELKPQPDSQGMSWVQAVPRQPDAVVQSLRIGFKGRELAAIELQDGFGQRSLIQFSALVPNASVAPERFRFVAPPGTDVIDSP</sequence>
<evidence type="ECO:0000256" key="3">
    <source>
        <dbReference type="ARBA" id="ARBA00011245"/>
    </source>
</evidence>
<dbReference type="PANTHER" id="PTHR35869">
    <property type="entry name" value="OUTER-MEMBRANE LIPOPROTEIN CARRIER PROTEIN"/>
    <property type="match status" value="1"/>
</dbReference>
<protein>
    <recommendedName>
        <fullName evidence="4 10">Outer-membrane lipoprotein carrier protein</fullName>
    </recommendedName>
</protein>
<dbReference type="CDD" id="cd16325">
    <property type="entry name" value="LolA"/>
    <property type="match status" value="1"/>
</dbReference>
<evidence type="ECO:0000256" key="9">
    <source>
        <dbReference type="ARBA" id="ARBA00023186"/>
    </source>
</evidence>
<reference evidence="11 12" key="1">
    <citation type="submission" date="2024-05" db="EMBL/GenBank/DDBJ databases">
        <title>Roseateles sp. DJS-2-20 16S ribosomal RNA gene Genome sequencing and assembly.</title>
        <authorList>
            <person name="Woo H."/>
        </authorList>
    </citation>
    <scope>NUCLEOTIDE SEQUENCE [LARGE SCALE GENOMIC DNA]</scope>
    <source>
        <strain evidence="11 12">DJS-2-20</strain>
    </source>
</reference>
<gene>
    <name evidence="10 11" type="primary">lolA</name>
    <name evidence="11" type="ORF">ABDJ85_15680</name>
</gene>
<dbReference type="Gene3D" id="2.50.20.10">
    <property type="entry name" value="Lipoprotein localisation LolA/LolB/LppX"/>
    <property type="match status" value="1"/>
</dbReference>
<keyword evidence="8 10" id="KW-0653">Protein transport</keyword>
<keyword evidence="7 10" id="KW-0574">Periplasm</keyword>
<evidence type="ECO:0000256" key="5">
    <source>
        <dbReference type="ARBA" id="ARBA00022448"/>
    </source>
</evidence>
<evidence type="ECO:0000256" key="2">
    <source>
        <dbReference type="ARBA" id="ARBA00007615"/>
    </source>
</evidence>
<name>A0ABV0G5A1_9BURK</name>
<keyword evidence="12" id="KW-1185">Reference proteome</keyword>
<comment type="subunit">
    <text evidence="3 10">Monomer.</text>
</comment>
<organism evidence="11 12">
    <name type="scientific">Roseateles paludis</name>
    <dbReference type="NCBI Taxonomy" id="3145238"/>
    <lineage>
        <taxon>Bacteria</taxon>
        <taxon>Pseudomonadati</taxon>
        <taxon>Pseudomonadota</taxon>
        <taxon>Betaproteobacteria</taxon>
        <taxon>Burkholderiales</taxon>
        <taxon>Sphaerotilaceae</taxon>
        <taxon>Roseateles</taxon>
    </lineage>
</organism>
<comment type="caution">
    <text evidence="11">The sequence shown here is derived from an EMBL/GenBank/DDBJ whole genome shotgun (WGS) entry which is preliminary data.</text>
</comment>
<evidence type="ECO:0000313" key="12">
    <source>
        <dbReference type="Proteomes" id="UP001495147"/>
    </source>
</evidence>
<evidence type="ECO:0000256" key="6">
    <source>
        <dbReference type="ARBA" id="ARBA00022729"/>
    </source>
</evidence>
<comment type="similarity">
    <text evidence="2 10">Belongs to the LolA family.</text>
</comment>
<evidence type="ECO:0000256" key="4">
    <source>
        <dbReference type="ARBA" id="ARBA00014035"/>
    </source>
</evidence>
<keyword evidence="5 10" id="KW-0813">Transport</keyword>
<accession>A0ABV0G5A1</accession>
<dbReference type="EMBL" id="JBDPZD010000005">
    <property type="protein sequence ID" value="MEO3692916.1"/>
    <property type="molecule type" value="Genomic_DNA"/>
</dbReference>
<keyword evidence="11" id="KW-0449">Lipoprotein</keyword>
<evidence type="ECO:0000256" key="10">
    <source>
        <dbReference type="HAMAP-Rule" id="MF_00240"/>
    </source>
</evidence>
<dbReference type="Pfam" id="PF03548">
    <property type="entry name" value="LolA"/>
    <property type="match status" value="1"/>
</dbReference>
<dbReference type="InterPro" id="IPR004564">
    <property type="entry name" value="OM_lipoprot_carrier_LolA-like"/>
</dbReference>
<comment type="subcellular location">
    <subcellularLocation>
        <location evidence="1 10">Periplasm</location>
    </subcellularLocation>
</comment>
<dbReference type="HAMAP" id="MF_00240">
    <property type="entry name" value="LolA"/>
    <property type="match status" value="1"/>
</dbReference>
<dbReference type="Proteomes" id="UP001495147">
    <property type="component" value="Unassembled WGS sequence"/>
</dbReference>
<keyword evidence="9 10" id="KW-0143">Chaperone</keyword>
<dbReference type="PANTHER" id="PTHR35869:SF1">
    <property type="entry name" value="OUTER-MEMBRANE LIPOPROTEIN CARRIER PROTEIN"/>
    <property type="match status" value="1"/>
</dbReference>